<feature type="transmembrane region" description="Helical" evidence="6">
    <location>
        <begin position="86"/>
        <end position="108"/>
    </location>
</feature>
<dbReference type="InterPro" id="IPR003892">
    <property type="entry name" value="CUE"/>
</dbReference>
<dbReference type="GO" id="GO:0004252">
    <property type="term" value="F:serine-type endopeptidase activity"/>
    <property type="evidence" value="ECO:0007669"/>
    <property type="project" value="InterPro"/>
</dbReference>
<feature type="region of interest" description="Disordered" evidence="5">
    <location>
        <begin position="278"/>
        <end position="298"/>
    </location>
</feature>
<dbReference type="RefSeq" id="XP_062627099.1">
    <property type="nucleotide sequence ID" value="XM_062771115.1"/>
</dbReference>
<feature type="transmembrane region" description="Helical" evidence="6">
    <location>
        <begin position="152"/>
        <end position="174"/>
    </location>
</feature>
<dbReference type="InterPro" id="IPR009060">
    <property type="entry name" value="UBA-like_sf"/>
</dbReference>
<dbReference type="Gene3D" id="1.20.1540.10">
    <property type="entry name" value="Rhomboid-like"/>
    <property type="match status" value="1"/>
</dbReference>
<evidence type="ECO:0000256" key="1">
    <source>
        <dbReference type="ARBA" id="ARBA00004141"/>
    </source>
</evidence>
<keyword evidence="9" id="KW-1185">Reference proteome</keyword>
<evidence type="ECO:0000313" key="8">
    <source>
        <dbReference type="EMBL" id="WOO81067.1"/>
    </source>
</evidence>
<dbReference type="Pfam" id="PF02845">
    <property type="entry name" value="CUE"/>
    <property type="match status" value="1"/>
</dbReference>
<keyword evidence="2 6" id="KW-0812">Transmembrane</keyword>
<dbReference type="Proteomes" id="UP000827549">
    <property type="component" value="Chromosome 3"/>
</dbReference>
<feature type="transmembrane region" description="Helical" evidence="6">
    <location>
        <begin position="115"/>
        <end position="132"/>
    </location>
</feature>
<evidence type="ECO:0000256" key="6">
    <source>
        <dbReference type="SAM" id="Phobius"/>
    </source>
</evidence>
<dbReference type="EMBL" id="CP086716">
    <property type="protein sequence ID" value="WOO81067.1"/>
    <property type="molecule type" value="Genomic_DNA"/>
</dbReference>
<comment type="subcellular location">
    <subcellularLocation>
        <location evidence="1">Membrane</location>
        <topology evidence="1">Multi-pass membrane protein</topology>
    </subcellularLocation>
</comment>
<reference evidence="8" key="1">
    <citation type="submission" date="2023-10" db="EMBL/GenBank/DDBJ databases">
        <authorList>
            <person name="Noh H."/>
        </authorList>
    </citation>
    <scope>NUCLEOTIDE SEQUENCE</scope>
    <source>
        <strain evidence="8">DUCC4014</strain>
    </source>
</reference>
<dbReference type="InterPro" id="IPR035952">
    <property type="entry name" value="Rhomboid-like_sf"/>
</dbReference>
<feature type="domain" description="CUE" evidence="7">
    <location>
        <begin position="318"/>
        <end position="361"/>
    </location>
</feature>
<sequence>MTGFQHASVTKGVMILLGIASLAASLLDAKPYLHLQLVPHISKYHQFWRVFIHPFAFANSTELLMGELLLYQVGVGIERSFGSRKYASFIVVSTILSTVISATCIIFFHRFGLNAIPAGPYGIIFSILWQYFRTVPNLYSFRLLGIEFSYKIFTWILAAQLVLSHPPGSLLAAASGAVTGYLYRTDTPFLLPSITRPRRLWRPLKAFRIPVSVHNLLARIFTPLLGQSPPPRRANRVLPGQVRDTPASESTADATGGLRSLLAARAALGGVTATPRRVPAATAAANGDETESPTPTGARAAMGEWVNEMTGRGTARAPTEQEIAALSNMFPNLSRETVVRSLQRSDHNTALAVEALLEQSS</sequence>
<protein>
    <submittedName>
        <fullName evidence="8">DSC E3 ubiquitin ligase complex subunit 2</fullName>
    </submittedName>
</protein>
<keyword evidence="4 6" id="KW-0472">Membrane</keyword>
<dbReference type="PROSITE" id="PS51140">
    <property type="entry name" value="CUE"/>
    <property type="match status" value="1"/>
</dbReference>
<dbReference type="SMART" id="SM00546">
    <property type="entry name" value="CUE"/>
    <property type="match status" value="1"/>
</dbReference>
<feature type="region of interest" description="Disordered" evidence="5">
    <location>
        <begin position="231"/>
        <end position="253"/>
    </location>
</feature>
<name>A0AAF0Y6Y3_9TREE</name>
<dbReference type="AlphaFoldDB" id="A0AAF0Y6Y3"/>
<proteinExistence type="predicted"/>
<dbReference type="GO" id="GO:0016020">
    <property type="term" value="C:membrane"/>
    <property type="evidence" value="ECO:0007669"/>
    <property type="project" value="UniProtKB-SubCell"/>
</dbReference>
<dbReference type="PANTHER" id="PTHR43066">
    <property type="entry name" value="RHOMBOID-RELATED PROTEIN"/>
    <property type="match status" value="1"/>
</dbReference>
<evidence type="ECO:0000259" key="7">
    <source>
        <dbReference type="PROSITE" id="PS51140"/>
    </source>
</evidence>
<feature type="transmembrane region" description="Helical" evidence="6">
    <location>
        <begin position="12"/>
        <end position="29"/>
    </location>
</feature>
<dbReference type="GeneID" id="87807833"/>
<dbReference type="Gene3D" id="1.10.8.10">
    <property type="entry name" value="DNA helicase RuvA subunit, C-terminal domain"/>
    <property type="match status" value="1"/>
</dbReference>
<evidence type="ECO:0000256" key="5">
    <source>
        <dbReference type="SAM" id="MobiDB-lite"/>
    </source>
</evidence>
<dbReference type="GO" id="GO:0043130">
    <property type="term" value="F:ubiquitin binding"/>
    <property type="evidence" value="ECO:0007669"/>
    <property type="project" value="InterPro"/>
</dbReference>
<evidence type="ECO:0000313" key="9">
    <source>
        <dbReference type="Proteomes" id="UP000827549"/>
    </source>
</evidence>
<keyword evidence="3 6" id="KW-1133">Transmembrane helix</keyword>
<dbReference type="SUPFAM" id="SSF144091">
    <property type="entry name" value="Rhomboid-like"/>
    <property type="match status" value="1"/>
</dbReference>
<accession>A0AAF0Y6Y3</accession>
<organism evidence="8 9">
    <name type="scientific">Vanrija pseudolonga</name>
    <dbReference type="NCBI Taxonomy" id="143232"/>
    <lineage>
        <taxon>Eukaryota</taxon>
        <taxon>Fungi</taxon>
        <taxon>Dikarya</taxon>
        <taxon>Basidiomycota</taxon>
        <taxon>Agaricomycotina</taxon>
        <taxon>Tremellomycetes</taxon>
        <taxon>Trichosporonales</taxon>
        <taxon>Trichosporonaceae</taxon>
        <taxon>Vanrija</taxon>
    </lineage>
</organism>
<evidence type="ECO:0000256" key="4">
    <source>
        <dbReference type="ARBA" id="ARBA00023136"/>
    </source>
</evidence>
<dbReference type="Pfam" id="PF01694">
    <property type="entry name" value="Rhomboid"/>
    <property type="match status" value="1"/>
</dbReference>
<dbReference type="SUPFAM" id="SSF46934">
    <property type="entry name" value="UBA-like"/>
    <property type="match status" value="1"/>
</dbReference>
<evidence type="ECO:0000256" key="2">
    <source>
        <dbReference type="ARBA" id="ARBA00022692"/>
    </source>
</evidence>
<dbReference type="PANTHER" id="PTHR43066:SF21">
    <property type="entry name" value="UBIQUITIN-ASSOCIATED DOMAIN-CONTAINING PROTEIN 2"/>
    <property type="match status" value="1"/>
</dbReference>
<evidence type="ECO:0000256" key="3">
    <source>
        <dbReference type="ARBA" id="ARBA00022989"/>
    </source>
</evidence>
<dbReference type="InterPro" id="IPR022764">
    <property type="entry name" value="Peptidase_S54_rhomboid_dom"/>
</dbReference>
<dbReference type="CDD" id="cd14279">
    <property type="entry name" value="CUE"/>
    <property type="match status" value="1"/>
</dbReference>
<gene>
    <name evidence="8" type="primary">dsc2</name>
    <name evidence="8" type="ORF">LOC62_03G004595</name>
</gene>